<dbReference type="InterPro" id="IPR020472">
    <property type="entry name" value="WD40_PAC1"/>
</dbReference>
<evidence type="ECO:0000313" key="7">
    <source>
        <dbReference type="Proteomes" id="UP000822688"/>
    </source>
</evidence>
<dbReference type="CDD" id="cd00200">
    <property type="entry name" value="WD40"/>
    <property type="match status" value="1"/>
</dbReference>
<dbReference type="Pfam" id="PF25391">
    <property type="entry name" value="WD40_Gbeta"/>
    <property type="match status" value="1"/>
</dbReference>
<dbReference type="EMBL" id="CM026422">
    <property type="protein sequence ID" value="KAG0586683.1"/>
    <property type="molecule type" value="Genomic_DNA"/>
</dbReference>
<dbReference type="FunFam" id="2.130.10.10:FF:000580">
    <property type="entry name" value="Guanine nucleotide-binding protein subunit beta"/>
    <property type="match status" value="1"/>
</dbReference>
<evidence type="ECO:0000256" key="3">
    <source>
        <dbReference type="ARBA" id="ARBA00022737"/>
    </source>
</evidence>
<feature type="repeat" description="WD" evidence="5">
    <location>
        <begin position="242"/>
        <end position="283"/>
    </location>
</feature>
<dbReference type="SUPFAM" id="SSF50978">
    <property type="entry name" value="WD40 repeat-like"/>
    <property type="match status" value="1"/>
</dbReference>
<dbReference type="AlphaFoldDB" id="A0A8T0IWF5"/>
<evidence type="ECO:0000256" key="4">
    <source>
        <dbReference type="ARBA" id="ARBA00023224"/>
    </source>
</evidence>
<dbReference type="PROSITE" id="PS50082">
    <property type="entry name" value="WD_REPEATS_2"/>
    <property type="match status" value="5"/>
</dbReference>
<feature type="repeat" description="WD" evidence="5">
    <location>
        <begin position="150"/>
        <end position="192"/>
    </location>
</feature>
<dbReference type="InterPro" id="IPR001680">
    <property type="entry name" value="WD40_rpt"/>
</dbReference>
<dbReference type="InterPro" id="IPR015943">
    <property type="entry name" value="WD40/YVTN_repeat-like_dom_sf"/>
</dbReference>
<sequence length="375" mass="40327">MSAESATKLARAQVQSLREQLQKKRLGLRDTDVATYAQSQGSKQVDVNNNSFKCCRNLQGHTGKIYALDWSCRETSRIVSASQDGKLIVWNAISGQKTHAFKLACAWVMAAAISPGGTTVACGGLDNVCSIFNLNSALDKEGNLPISGSLTGHTGYLSCCKYIPTQEERIITSSEDHTCRLWDVETQNCISVFGGDISTGHTGDVMSVSISSSNPNMFISGSCDKTAKLWDVRTPARAQRTFHGHDGDVNAVHILSGDRHFGTGSDDGSCRLFDISTGHELQQYWDKQALARGPVIVTSIAISRSGRLLFAGYSNGNCYVWDTLLAKVVANLGGGRAEGHTNRVSCLALADDGDALCTGSWDTTLKVWSYAGKKA</sequence>
<dbReference type="GO" id="GO:0007165">
    <property type="term" value="P:signal transduction"/>
    <property type="evidence" value="ECO:0007669"/>
    <property type="project" value="UniProtKB-KW"/>
</dbReference>
<dbReference type="PANTHER" id="PTHR19850">
    <property type="entry name" value="GUANINE NUCLEOTIDE-BINDING PROTEIN BETA G PROTEIN BETA"/>
    <property type="match status" value="1"/>
</dbReference>
<dbReference type="InterPro" id="IPR016346">
    <property type="entry name" value="G-protein_beta_1-5"/>
</dbReference>
<reference evidence="6" key="1">
    <citation type="submission" date="2020-06" db="EMBL/GenBank/DDBJ databases">
        <title>WGS assembly of Ceratodon purpureus strain R40.</title>
        <authorList>
            <person name="Carey S.B."/>
            <person name="Jenkins J."/>
            <person name="Shu S."/>
            <person name="Lovell J.T."/>
            <person name="Sreedasyam A."/>
            <person name="Maumus F."/>
            <person name="Tiley G.P."/>
            <person name="Fernandez-Pozo N."/>
            <person name="Barry K."/>
            <person name="Chen C."/>
            <person name="Wang M."/>
            <person name="Lipzen A."/>
            <person name="Daum C."/>
            <person name="Saski C.A."/>
            <person name="Payton A.C."/>
            <person name="Mcbreen J.C."/>
            <person name="Conrad R.E."/>
            <person name="Kollar L.M."/>
            <person name="Olsson S."/>
            <person name="Huttunen S."/>
            <person name="Landis J.B."/>
            <person name="Wickett N.J."/>
            <person name="Johnson M.G."/>
            <person name="Rensing S.A."/>
            <person name="Grimwood J."/>
            <person name="Schmutz J."/>
            <person name="Mcdaniel S.F."/>
        </authorList>
    </citation>
    <scope>NUCLEOTIDE SEQUENCE</scope>
    <source>
        <strain evidence="6">R40</strain>
    </source>
</reference>
<dbReference type="InterPro" id="IPR036322">
    <property type="entry name" value="WD40_repeat_dom_sf"/>
</dbReference>
<keyword evidence="2 5" id="KW-0853">WD repeat</keyword>
<evidence type="ECO:0000256" key="2">
    <source>
        <dbReference type="ARBA" id="ARBA00022574"/>
    </source>
</evidence>
<gene>
    <name evidence="6" type="ORF">KC19_2G108600</name>
</gene>
<dbReference type="PRINTS" id="PR00320">
    <property type="entry name" value="GPROTEINBRPT"/>
</dbReference>
<protein>
    <submittedName>
        <fullName evidence="6">Uncharacterized protein</fullName>
    </submittedName>
</protein>
<dbReference type="InterPro" id="IPR019775">
    <property type="entry name" value="WD40_repeat_CS"/>
</dbReference>
<dbReference type="GO" id="GO:0005886">
    <property type="term" value="C:plasma membrane"/>
    <property type="evidence" value="ECO:0007669"/>
    <property type="project" value="UniProtKB-ARBA"/>
</dbReference>
<evidence type="ECO:0000313" key="6">
    <source>
        <dbReference type="EMBL" id="KAG0586683.1"/>
    </source>
</evidence>
<feature type="repeat" description="WD" evidence="5">
    <location>
        <begin position="198"/>
        <end position="240"/>
    </location>
</feature>
<proteinExistence type="inferred from homology"/>
<comment type="similarity">
    <text evidence="1">Belongs to the WD repeat G protein beta family.</text>
</comment>
<dbReference type="Proteomes" id="UP000822688">
    <property type="component" value="Chromosome 2"/>
</dbReference>
<name>A0A8T0IWF5_CERPU</name>
<dbReference type="PIRSF" id="PIRSF002394">
    <property type="entry name" value="GN-bd_beta"/>
    <property type="match status" value="1"/>
</dbReference>
<dbReference type="PROSITE" id="PS00678">
    <property type="entry name" value="WD_REPEATS_1"/>
    <property type="match status" value="1"/>
</dbReference>
<dbReference type="Gene3D" id="2.130.10.10">
    <property type="entry name" value="YVTN repeat-like/Quinoprotein amine dehydrogenase"/>
    <property type="match status" value="1"/>
</dbReference>
<dbReference type="PRINTS" id="PR00319">
    <property type="entry name" value="GPROTEINB"/>
</dbReference>
<dbReference type="PROSITE" id="PS50294">
    <property type="entry name" value="WD_REPEATS_REGION"/>
    <property type="match status" value="4"/>
</dbReference>
<dbReference type="InterPro" id="IPR001632">
    <property type="entry name" value="WD40_G-protein_beta-like"/>
</dbReference>
<keyword evidence="4" id="KW-0807">Transducer</keyword>
<evidence type="ECO:0000256" key="1">
    <source>
        <dbReference type="ARBA" id="ARBA00009768"/>
    </source>
</evidence>
<evidence type="ECO:0000256" key="5">
    <source>
        <dbReference type="PROSITE-ProRule" id="PRU00221"/>
    </source>
</evidence>
<dbReference type="SMART" id="SM00320">
    <property type="entry name" value="WD40"/>
    <property type="match status" value="7"/>
</dbReference>
<organism evidence="6 7">
    <name type="scientific">Ceratodon purpureus</name>
    <name type="common">Fire moss</name>
    <name type="synonym">Dicranum purpureum</name>
    <dbReference type="NCBI Taxonomy" id="3225"/>
    <lineage>
        <taxon>Eukaryota</taxon>
        <taxon>Viridiplantae</taxon>
        <taxon>Streptophyta</taxon>
        <taxon>Embryophyta</taxon>
        <taxon>Bryophyta</taxon>
        <taxon>Bryophytina</taxon>
        <taxon>Bryopsida</taxon>
        <taxon>Dicranidae</taxon>
        <taxon>Pseudoditrichales</taxon>
        <taxon>Ditrichaceae</taxon>
        <taxon>Ceratodon</taxon>
    </lineage>
</organism>
<feature type="repeat" description="WD" evidence="5">
    <location>
        <begin position="337"/>
        <end position="375"/>
    </location>
</feature>
<keyword evidence="3" id="KW-0677">Repeat</keyword>
<keyword evidence="7" id="KW-1185">Reference proteome</keyword>
<feature type="repeat" description="WD" evidence="5">
    <location>
        <begin position="58"/>
        <end position="100"/>
    </location>
</feature>
<comment type="caution">
    <text evidence="6">The sequence shown here is derived from an EMBL/GenBank/DDBJ whole genome shotgun (WGS) entry which is preliminary data.</text>
</comment>
<accession>A0A8T0IWF5</accession>